<dbReference type="Pfam" id="PF14200">
    <property type="entry name" value="RicinB_lectin_2"/>
    <property type="match status" value="1"/>
</dbReference>
<dbReference type="AlphaFoldDB" id="A0A242CD19"/>
<reference evidence="4" key="1">
    <citation type="submission" date="2017-05" db="EMBL/GenBank/DDBJ databases">
        <title>The Genome Sequence of Enterococcus sp. 4G2_DIV0659.</title>
        <authorList>
            <consortium name="The Broad Institute Genomics Platform"/>
            <consortium name="The Broad Institute Genomic Center for Infectious Diseases"/>
            <person name="Earl A."/>
            <person name="Manson A."/>
            <person name="Schwartman J."/>
            <person name="Gilmore M."/>
            <person name="Abouelleil A."/>
            <person name="Cao P."/>
            <person name="Chapman S."/>
            <person name="Cusick C."/>
            <person name="Shea T."/>
            <person name="Young S."/>
            <person name="Neafsey D."/>
            <person name="Nusbaum C."/>
            <person name="Birren B."/>
        </authorList>
    </citation>
    <scope>NUCLEOTIDE SEQUENCE [LARGE SCALE GENOMIC DNA]</scope>
    <source>
        <strain evidence="4">4G2_DIV0659</strain>
    </source>
</reference>
<dbReference type="Gene3D" id="2.80.10.50">
    <property type="match status" value="2"/>
</dbReference>
<feature type="domain" description="Ricin B lectin" evidence="2">
    <location>
        <begin position="46"/>
        <end position="192"/>
    </location>
</feature>
<dbReference type="Proteomes" id="UP000195139">
    <property type="component" value="Unassembled WGS sequence"/>
</dbReference>
<dbReference type="CDD" id="cd00161">
    <property type="entry name" value="beta-trefoil_Ricin-like"/>
    <property type="match status" value="1"/>
</dbReference>
<dbReference type="Gene3D" id="2.60.40.4270">
    <property type="entry name" value="Listeria-Bacteroides repeat domain"/>
    <property type="match status" value="1"/>
</dbReference>
<dbReference type="GO" id="GO:0030313">
    <property type="term" value="C:cell envelope"/>
    <property type="evidence" value="ECO:0007669"/>
    <property type="project" value="UniProtKB-SubCell"/>
</dbReference>
<dbReference type="InterPro" id="IPR042229">
    <property type="entry name" value="Listeria/Bacterioides_rpt_sf"/>
</dbReference>
<gene>
    <name evidence="3" type="ORF">A5880_001104</name>
    <name evidence="4" type="ORF">A5880_002329</name>
</gene>
<reference evidence="3 5" key="2">
    <citation type="submission" date="2018-07" db="EMBL/GenBank/DDBJ databases">
        <title>The Genome Sequence of Enterococcus sp. DIV0659b.</title>
        <authorList>
            <consortium name="The Broad Institute Genomics Platform"/>
            <consortium name="The Broad Institute Genomic Center for Infectious Diseases"/>
            <person name="Earl A."/>
            <person name="Manson A."/>
            <person name="Schwartman J."/>
            <person name="Gilmore M."/>
            <person name="Abouelleil A."/>
            <person name="Cao P."/>
            <person name="Chapman S."/>
            <person name="Cusick C."/>
            <person name="Shea T."/>
            <person name="Young S."/>
            <person name="Neafsey D."/>
            <person name="Nusbaum C."/>
            <person name="Birren B."/>
        </authorList>
    </citation>
    <scope>NUCLEOTIDE SEQUENCE [LARGE SCALE GENOMIC DNA]</scope>
    <source>
        <strain evidence="3 5">4G2_DIV0659</strain>
    </source>
</reference>
<dbReference type="OrthoDB" id="2190536at2"/>
<evidence type="ECO:0000259" key="2">
    <source>
        <dbReference type="SMART" id="SM00458"/>
    </source>
</evidence>
<name>A0A242CD19_9ENTE</name>
<accession>A0A242CD19</accession>
<evidence type="ECO:0000313" key="5">
    <source>
        <dbReference type="Proteomes" id="UP000195139"/>
    </source>
</evidence>
<evidence type="ECO:0000313" key="3">
    <source>
        <dbReference type="EMBL" id="MEI5993557.1"/>
    </source>
</evidence>
<feature type="domain" description="Ricin B lectin" evidence="2">
    <location>
        <begin position="195"/>
        <end position="337"/>
    </location>
</feature>
<comment type="caution">
    <text evidence="4">The sequence shown here is derived from an EMBL/GenBank/DDBJ whole genome shotgun (WGS) entry which is preliminary data.</text>
</comment>
<dbReference type="EMBL" id="NGLE02000001">
    <property type="protein sequence ID" value="MEI5993557.1"/>
    <property type="molecule type" value="Genomic_DNA"/>
</dbReference>
<dbReference type="RefSeq" id="WP_086331200.1">
    <property type="nucleotide sequence ID" value="NZ_NGLE02000001.1"/>
</dbReference>
<sequence>MNIFLKKQPSQSVMPNKYLLFCATLMFLLFIIAIPTISQAAETIKFNYYISIPYANSTNEDKALDISGTTNKLILYDKHGLGNQTLAFEYIPNKDAYIIFARGDKQKLVTADGNTDGSTASRFLYKNILINSLADIPGESLWKIEPSSQSNFYSIVNKKSNLALTNSGYDDSAPLQLKTINSSDYKQLFKFTSLSGLFYIKPNANLSKTLDIANGVVDGNDLIVYSKGINQANQQWFSVFVPAIGSYMIGNYKNRSLLLNYPGANTNLTIKKFNIDVNNPPREIQFSFITTPGKKNVYSIRRYYTEELLTAIYPITDLGKIQFQTKNNDMNQQWFLESFDNISAPVISNLKITGGHSTDKQNRPIIYPGESITVTGQMQSNFFKTYDLFTQTNLDGFNKVKENLALENNTSTFSYELTASQTDTLPNGINYLEFKGYGDKFFSSNNLATSFVVDQSPPEITADKELNYYVEDLSKASITGTFIDKKAEDLEITAKINDSTVEIPVYSGKGAKNTAPINWSFSLSDLTSEQQNLFRLGKNTLTFTLKNNWTTHNTAIATSTVNILGRTTISYQNQSGDILKEKTMHHQTSIDDPNYAIDIPAIIGDYKLVKATGDGSLLPTKNTITGTFTNELLHTTAIYDQYAFYLTYEGNGSSKGTAPAKQRFEKDQSLTISSPEELTKDGYHFKEWNTKADGSGKTYHPGDAFLTTSQNETLYAIWVPDKVLMTVHFYYSDTKLPIYQNIRESTKKVESIDYEMPTDAQLVNTIDSLAIPLTYFGYTLHSTSPEVEIDGKITSATVVPEKNFSIAYYFDGLFNIYQANTVDFGEITIKNKGTINHSPINNPTINILNTKELQSWTLYLRQAEPLQNANGTFKGNLFYKDSENEFELTTESLPFAQFNTTSPYVSLNLASTENQDSGLFLKEYYGNKLGSYQTTLWWSLVKGP</sequence>
<evidence type="ECO:0000313" key="4">
    <source>
        <dbReference type="EMBL" id="OTO08059.1"/>
    </source>
</evidence>
<keyword evidence="5" id="KW-1185">Reference proteome</keyword>
<protein>
    <recommendedName>
        <fullName evidence="2">Ricin B lectin domain-containing protein</fullName>
    </recommendedName>
</protein>
<dbReference type="InterPro" id="IPR013378">
    <property type="entry name" value="InlB-like_B-rpt"/>
</dbReference>
<dbReference type="InterPro" id="IPR035992">
    <property type="entry name" value="Ricin_B-like_lectins"/>
</dbReference>
<organism evidence="4">
    <name type="scientific">Candidatus Enterococcus mansonii</name>
    <dbReference type="NCBI Taxonomy" id="1834181"/>
    <lineage>
        <taxon>Bacteria</taxon>
        <taxon>Bacillati</taxon>
        <taxon>Bacillota</taxon>
        <taxon>Bacilli</taxon>
        <taxon>Lactobacillales</taxon>
        <taxon>Enterococcaceae</taxon>
        <taxon>Enterococcus</taxon>
    </lineage>
</organism>
<proteinExistence type="predicted"/>
<dbReference type="SMART" id="SM00458">
    <property type="entry name" value="RICIN"/>
    <property type="match status" value="2"/>
</dbReference>
<dbReference type="SUPFAM" id="SSF50370">
    <property type="entry name" value="Ricin B-like lectins"/>
    <property type="match status" value="3"/>
</dbReference>
<comment type="subcellular location">
    <subcellularLocation>
        <location evidence="1">Cell envelope</location>
    </subcellularLocation>
</comment>
<dbReference type="PROSITE" id="PS50231">
    <property type="entry name" value="RICIN_B_LECTIN"/>
    <property type="match status" value="1"/>
</dbReference>
<dbReference type="EMBL" id="NGLE01000003">
    <property type="protein sequence ID" value="OTO08059.1"/>
    <property type="molecule type" value="Genomic_DNA"/>
</dbReference>
<dbReference type="Pfam" id="PF09479">
    <property type="entry name" value="Flg_new"/>
    <property type="match status" value="1"/>
</dbReference>
<dbReference type="STRING" id="1834181.A5880_002329"/>
<dbReference type="InterPro" id="IPR000772">
    <property type="entry name" value="Ricin_B_lectin"/>
</dbReference>
<evidence type="ECO:0000256" key="1">
    <source>
        <dbReference type="ARBA" id="ARBA00004196"/>
    </source>
</evidence>